<evidence type="ECO:0000313" key="8">
    <source>
        <dbReference type="EMBL" id="KYN26188.1"/>
    </source>
</evidence>
<dbReference type="GO" id="GO:0006508">
    <property type="term" value="P:proteolysis"/>
    <property type="evidence" value="ECO:0007669"/>
    <property type="project" value="UniProtKB-KW"/>
</dbReference>
<gene>
    <name evidence="8" type="ORF">AUQ44_13685</name>
</gene>
<evidence type="ECO:0000256" key="2">
    <source>
        <dbReference type="ARBA" id="ARBA00022670"/>
    </source>
</evidence>
<keyword evidence="6" id="KW-1133">Transmembrane helix</keyword>
<dbReference type="Pfam" id="PF00082">
    <property type="entry name" value="Peptidase_S8"/>
    <property type="match status" value="1"/>
</dbReference>
<comment type="caution">
    <text evidence="8">The sequence shown here is derived from an EMBL/GenBank/DDBJ whole genome shotgun (WGS) entry which is preliminary data.</text>
</comment>
<feature type="transmembrane region" description="Helical" evidence="6">
    <location>
        <begin position="12"/>
        <end position="31"/>
    </location>
</feature>
<comment type="similarity">
    <text evidence="1 5">Belongs to the peptidase S8 family.</text>
</comment>
<sequence length="441" mass="48319">MHKKEAYLRLNLIKLTLVLYGIIVVFFSPIGHAHEIEFVNFGNKIKLQQSDPEQASVYRLANSDQRVELSNRLIVKVRLGMRDDVINALKRKVKVEQLVVLGPFAEHEFLVVSLEEQAAENLAHALEVANGLAGVAYAQPDLLQVKSKLELDIQNPDQQVRNILLESRGARGFPYRLFRLDTWQKELQQITRGKGVTIVVIDDGFDLEHDAFSQTKLLLTYDIERRVKDVAPQSPMDRHGTKVLGVIGARMSPLVQVEMAGLATDAGFIAVRQTKSWTSHTLESLHIAKLANADVINMSWRTQLLLEPIKDAIDGLAQTGRDGKGTMVVLAAGNSGSMIKENSTEASIKSAVVIGALGKDGMPASYSNFGQSVSAWMPGYSAKVPAKNNAYSSFGGTSYAAAYGTGMIALLLASEPELSVDEVKQKLAQVTDVAQGNRQLR</sequence>
<dbReference type="SUPFAM" id="SSF52743">
    <property type="entry name" value="Subtilisin-like"/>
    <property type="match status" value="1"/>
</dbReference>
<protein>
    <submittedName>
        <fullName evidence="8">Serine protease</fullName>
    </submittedName>
</protein>
<name>A0A151JKE0_9VIBR</name>
<dbReference type="PANTHER" id="PTHR43806:SF11">
    <property type="entry name" value="CEREVISIN-RELATED"/>
    <property type="match status" value="1"/>
</dbReference>
<dbReference type="PRINTS" id="PR00723">
    <property type="entry name" value="SUBTILISIN"/>
</dbReference>
<feature type="domain" description="Peptidase S8/S53" evidence="7">
    <location>
        <begin position="193"/>
        <end position="429"/>
    </location>
</feature>
<evidence type="ECO:0000256" key="4">
    <source>
        <dbReference type="ARBA" id="ARBA00022825"/>
    </source>
</evidence>
<dbReference type="InterPro" id="IPR015500">
    <property type="entry name" value="Peptidase_S8_subtilisin-rel"/>
</dbReference>
<evidence type="ECO:0000256" key="3">
    <source>
        <dbReference type="ARBA" id="ARBA00022801"/>
    </source>
</evidence>
<dbReference type="AlphaFoldDB" id="A0A151JKE0"/>
<feature type="active site" description="Charge relay system" evidence="5">
    <location>
        <position position="398"/>
    </location>
</feature>
<dbReference type="InterPro" id="IPR000209">
    <property type="entry name" value="Peptidase_S8/S53_dom"/>
</dbReference>
<feature type="active site" description="Charge relay system" evidence="5">
    <location>
        <position position="202"/>
    </location>
</feature>
<evidence type="ECO:0000256" key="1">
    <source>
        <dbReference type="ARBA" id="ARBA00011073"/>
    </source>
</evidence>
<evidence type="ECO:0000256" key="5">
    <source>
        <dbReference type="PROSITE-ProRule" id="PRU01240"/>
    </source>
</evidence>
<evidence type="ECO:0000256" key="6">
    <source>
        <dbReference type="SAM" id="Phobius"/>
    </source>
</evidence>
<dbReference type="Proteomes" id="UP000075349">
    <property type="component" value="Unassembled WGS sequence"/>
</dbReference>
<keyword evidence="3 5" id="KW-0378">Hydrolase</keyword>
<keyword evidence="2 5" id="KW-0645">Protease</keyword>
<dbReference type="PROSITE" id="PS00136">
    <property type="entry name" value="SUBTILASE_ASP"/>
    <property type="match status" value="1"/>
</dbReference>
<feature type="active site" description="Charge relay system" evidence="5">
    <location>
        <position position="239"/>
    </location>
</feature>
<reference evidence="9" key="1">
    <citation type="submission" date="2015-12" db="EMBL/GenBank/DDBJ databases">
        <authorList>
            <person name="Tarr C.L."/>
            <person name="Gladney L.M."/>
        </authorList>
    </citation>
    <scope>NUCLEOTIDE SEQUENCE [LARGE SCALE GENOMIC DNA]</scope>
    <source>
        <strain evidence="9">2756-81</strain>
    </source>
</reference>
<organism evidence="8 9">
    <name type="scientific">Vibrio cidicii</name>
    <dbReference type="NCBI Taxonomy" id="1763883"/>
    <lineage>
        <taxon>Bacteria</taxon>
        <taxon>Pseudomonadati</taxon>
        <taxon>Pseudomonadota</taxon>
        <taxon>Gammaproteobacteria</taxon>
        <taxon>Vibrionales</taxon>
        <taxon>Vibrionaceae</taxon>
        <taxon>Vibrio</taxon>
    </lineage>
</organism>
<dbReference type="InterPro" id="IPR023827">
    <property type="entry name" value="Peptidase_S8_Asp-AS"/>
</dbReference>
<dbReference type="InterPro" id="IPR036852">
    <property type="entry name" value="Peptidase_S8/S53_dom_sf"/>
</dbReference>
<keyword evidence="4 5" id="KW-0720">Serine protease</keyword>
<proteinExistence type="inferred from homology"/>
<dbReference type="GO" id="GO:0004252">
    <property type="term" value="F:serine-type endopeptidase activity"/>
    <property type="evidence" value="ECO:0007669"/>
    <property type="project" value="UniProtKB-UniRule"/>
</dbReference>
<dbReference type="EMBL" id="LOMK01000001">
    <property type="protein sequence ID" value="KYN26188.1"/>
    <property type="molecule type" value="Genomic_DNA"/>
</dbReference>
<keyword evidence="6" id="KW-0812">Transmembrane</keyword>
<evidence type="ECO:0000313" key="9">
    <source>
        <dbReference type="Proteomes" id="UP000075349"/>
    </source>
</evidence>
<dbReference type="InterPro" id="IPR050131">
    <property type="entry name" value="Peptidase_S8_subtilisin-like"/>
</dbReference>
<keyword evidence="6" id="KW-0472">Membrane</keyword>
<dbReference type="PROSITE" id="PS51892">
    <property type="entry name" value="SUBTILASE"/>
    <property type="match status" value="1"/>
</dbReference>
<dbReference type="PANTHER" id="PTHR43806">
    <property type="entry name" value="PEPTIDASE S8"/>
    <property type="match status" value="1"/>
</dbReference>
<evidence type="ECO:0000259" key="7">
    <source>
        <dbReference type="Pfam" id="PF00082"/>
    </source>
</evidence>
<accession>A0A151JKE0</accession>
<dbReference type="Gene3D" id="3.40.50.200">
    <property type="entry name" value="Peptidase S8/S53 domain"/>
    <property type="match status" value="1"/>
</dbReference>